<comment type="subcellular location">
    <subcellularLocation>
        <location evidence="1">Secreted</location>
        <location evidence="1">Extracellular space</location>
        <location evidence="1">Apoplast</location>
    </subcellularLocation>
</comment>
<dbReference type="InterPro" id="IPR036514">
    <property type="entry name" value="SGNH_hydro_sf"/>
</dbReference>
<dbReference type="InterPro" id="IPR006045">
    <property type="entry name" value="Cupin_1"/>
</dbReference>
<keyword evidence="9" id="KW-0325">Glycoprotein</keyword>
<proteinExistence type="inferred from homology"/>
<dbReference type="Gene3D" id="3.40.50.1110">
    <property type="entry name" value="SGNH hydrolase"/>
    <property type="match status" value="1"/>
</dbReference>
<dbReference type="Pfam" id="PF00190">
    <property type="entry name" value="Cupin_1"/>
    <property type="match status" value="1"/>
</dbReference>
<evidence type="ECO:0000256" key="8">
    <source>
        <dbReference type="ARBA" id="ARBA00023098"/>
    </source>
</evidence>
<keyword evidence="8" id="KW-0443">Lipid metabolism</keyword>
<dbReference type="AlphaFoldDB" id="A0A834SYH2"/>
<evidence type="ECO:0000256" key="4">
    <source>
        <dbReference type="ARBA" id="ARBA00022523"/>
    </source>
</evidence>
<feature type="binding site" evidence="12">
    <location>
        <position position="359"/>
    </location>
    <ligand>
        <name>Mn(2+)</name>
        <dbReference type="ChEBI" id="CHEBI:29035"/>
    </ligand>
</feature>
<feature type="binding site" evidence="11">
    <location>
        <position position="310"/>
    </location>
    <ligand>
        <name>oxalate</name>
        <dbReference type="ChEBI" id="CHEBI:30623"/>
    </ligand>
</feature>
<feature type="binding site" evidence="12">
    <location>
        <position position="315"/>
    </location>
    <ligand>
        <name>Mn(2+)</name>
        <dbReference type="ChEBI" id="CHEBI:29035"/>
    </ligand>
</feature>
<dbReference type="PANTHER" id="PTHR46020:SF4">
    <property type="entry name" value="OS04G0650200 PROTEIN"/>
    <property type="match status" value="1"/>
</dbReference>
<feature type="domain" description="Cupin type-1" evidence="13">
    <location>
        <begin position="267"/>
        <end position="412"/>
    </location>
</feature>
<comment type="similarity">
    <text evidence="2">Belongs to the germin family.</text>
</comment>
<feature type="binding site" evidence="12">
    <location>
        <position position="320"/>
    </location>
    <ligand>
        <name>Mn(2+)</name>
        <dbReference type="ChEBI" id="CHEBI:29035"/>
    </ligand>
</feature>
<dbReference type="Proteomes" id="UP000634136">
    <property type="component" value="Unassembled WGS sequence"/>
</dbReference>
<feature type="binding site" evidence="12">
    <location>
        <position position="313"/>
    </location>
    <ligand>
        <name>Mn(2+)</name>
        <dbReference type="ChEBI" id="CHEBI:29035"/>
    </ligand>
</feature>
<accession>A0A834SYH2</accession>
<feature type="binding site" evidence="11">
    <location>
        <position position="320"/>
    </location>
    <ligand>
        <name>oxalate</name>
        <dbReference type="ChEBI" id="CHEBI:30623"/>
    </ligand>
</feature>
<dbReference type="SUPFAM" id="SSF51182">
    <property type="entry name" value="RmlC-like cupins"/>
    <property type="match status" value="1"/>
</dbReference>
<evidence type="ECO:0000313" key="15">
    <source>
        <dbReference type="Proteomes" id="UP000634136"/>
    </source>
</evidence>
<keyword evidence="10 11" id="KW-0464">Manganese</keyword>
<evidence type="ECO:0000313" key="14">
    <source>
        <dbReference type="EMBL" id="KAF7811557.1"/>
    </source>
</evidence>
<sequence length="421" mass="46377">MFVFGDSYVDTGNFLKSGSYKPPNGHTFLGKPTGRLRHYVENSKLEYGMNFACGGTGILNTFSNGPNISTQIDSFQKLIQQNVFIKHDLNSSLVLFNAGGNDYATYTRRNGTLRDVAAFTSSLVNQLSSDLKRIEKLGVSKIAVALLMPMGCLPELSVMTSYQTCVPAPNIVSKNHNQMLVQSLAKLNHELGKSIITTLDLYASFLSTLDLMQKRRKEHVRMMNPLEPCVKIVDEEEEEGRKYIMCKKPELSFFWDNVHPSQNGWHESPTNPHPNPPSFRATKATLLEFPALNGQSISYALFQYPPGTINPPHMHPRASELLFLLHGSLQVGFVDTKRNLYTQVLEAGDMFVFPKGMIHYQYNPSGGVGATALAAFGSANAGTVSVPVSVFGSGIDEVVLAMAFKVDVSTVKKIVDGVRKS</sequence>
<dbReference type="Gene3D" id="2.60.120.10">
    <property type="entry name" value="Jelly Rolls"/>
    <property type="match status" value="1"/>
</dbReference>
<evidence type="ECO:0000256" key="3">
    <source>
        <dbReference type="ARBA" id="ARBA00008668"/>
    </source>
</evidence>
<comment type="caution">
    <text evidence="14">The sequence shown here is derived from an EMBL/GenBank/DDBJ whole genome shotgun (WGS) entry which is preliminary data.</text>
</comment>
<comment type="similarity">
    <text evidence="3">Belongs to the 'GDSL' lipolytic enzyme family.</text>
</comment>
<keyword evidence="5" id="KW-0964">Secreted</keyword>
<dbReference type="InterPro" id="IPR001087">
    <property type="entry name" value="GDSL"/>
</dbReference>
<dbReference type="PANTHER" id="PTHR46020">
    <property type="entry name" value="OSJNBB0059K02.9 PROTEIN"/>
    <property type="match status" value="1"/>
</dbReference>
<protein>
    <submittedName>
        <fullName evidence="14">GDSL esterase/lipase</fullName>
    </submittedName>
</protein>
<dbReference type="InterPro" id="IPR001929">
    <property type="entry name" value="Germin"/>
</dbReference>
<name>A0A834SYH2_9FABA</name>
<feature type="binding site" evidence="11">
    <location>
        <position position="315"/>
    </location>
    <ligand>
        <name>oxalate</name>
        <dbReference type="ChEBI" id="CHEBI:30623"/>
    </ligand>
</feature>
<gene>
    <name evidence="14" type="ORF">G2W53_032533</name>
</gene>
<organism evidence="14 15">
    <name type="scientific">Senna tora</name>
    <dbReference type="NCBI Taxonomy" id="362788"/>
    <lineage>
        <taxon>Eukaryota</taxon>
        <taxon>Viridiplantae</taxon>
        <taxon>Streptophyta</taxon>
        <taxon>Embryophyta</taxon>
        <taxon>Tracheophyta</taxon>
        <taxon>Spermatophyta</taxon>
        <taxon>Magnoliopsida</taxon>
        <taxon>eudicotyledons</taxon>
        <taxon>Gunneridae</taxon>
        <taxon>Pentapetalae</taxon>
        <taxon>rosids</taxon>
        <taxon>fabids</taxon>
        <taxon>Fabales</taxon>
        <taxon>Fabaceae</taxon>
        <taxon>Caesalpinioideae</taxon>
        <taxon>Cassia clade</taxon>
        <taxon>Senna</taxon>
    </lineage>
</organism>
<dbReference type="GO" id="GO:0030145">
    <property type="term" value="F:manganese ion binding"/>
    <property type="evidence" value="ECO:0007669"/>
    <property type="project" value="InterPro"/>
</dbReference>
<dbReference type="GO" id="GO:0016042">
    <property type="term" value="P:lipid catabolic process"/>
    <property type="evidence" value="ECO:0007669"/>
    <property type="project" value="UniProtKB-KW"/>
</dbReference>
<evidence type="ECO:0000256" key="5">
    <source>
        <dbReference type="ARBA" id="ARBA00022525"/>
    </source>
</evidence>
<dbReference type="GO" id="GO:0016788">
    <property type="term" value="F:hydrolase activity, acting on ester bonds"/>
    <property type="evidence" value="ECO:0007669"/>
    <property type="project" value="InterPro"/>
</dbReference>
<keyword evidence="4" id="KW-0052">Apoplast</keyword>
<evidence type="ECO:0000256" key="2">
    <source>
        <dbReference type="ARBA" id="ARBA00007456"/>
    </source>
</evidence>
<dbReference type="OrthoDB" id="1546383at2759"/>
<evidence type="ECO:0000256" key="7">
    <source>
        <dbReference type="ARBA" id="ARBA00022963"/>
    </source>
</evidence>
<evidence type="ECO:0000259" key="13">
    <source>
        <dbReference type="SMART" id="SM00835"/>
    </source>
</evidence>
<dbReference type="Pfam" id="PF00657">
    <property type="entry name" value="Lipase_GDSL"/>
    <property type="match status" value="1"/>
</dbReference>
<evidence type="ECO:0000256" key="11">
    <source>
        <dbReference type="PIRSR" id="PIRSR601929-1"/>
    </source>
</evidence>
<reference evidence="14" key="1">
    <citation type="submission" date="2020-09" db="EMBL/GenBank/DDBJ databases">
        <title>Genome-Enabled Discovery of Anthraquinone Biosynthesis in Senna tora.</title>
        <authorList>
            <person name="Kang S.-H."/>
            <person name="Pandey R.P."/>
            <person name="Lee C.-M."/>
            <person name="Sim J.-S."/>
            <person name="Jeong J.-T."/>
            <person name="Choi B.-S."/>
            <person name="Jung M."/>
            <person name="Ginzburg D."/>
            <person name="Zhao K."/>
            <person name="Won S.Y."/>
            <person name="Oh T.-J."/>
            <person name="Yu Y."/>
            <person name="Kim N.-H."/>
            <person name="Lee O.R."/>
            <person name="Lee T.-H."/>
            <person name="Bashyal P."/>
            <person name="Kim T.-S."/>
            <person name="Lee W.-H."/>
            <person name="Kawkins C."/>
            <person name="Kim C.-K."/>
            <person name="Kim J.S."/>
            <person name="Ahn B.O."/>
            <person name="Rhee S.Y."/>
            <person name="Sohng J.K."/>
        </authorList>
    </citation>
    <scope>NUCLEOTIDE SEQUENCE</scope>
    <source>
        <tissue evidence="14">Leaf</tissue>
    </source>
</reference>
<dbReference type="PRINTS" id="PR00325">
    <property type="entry name" value="GERMIN"/>
</dbReference>
<evidence type="ECO:0000256" key="6">
    <source>
        <dbReference type="ARBA" id="ARBA00022801"/>
    </source>
</evidence>
<evidence type="ECO:0000256" key="12">
    <source>
        <dbReference type="PIRSR" id="PIRSR601929-2"/>
    </source>
</evidence>
<dbReference type="InterPro" id="IPR014710">
    <property type="entry name" value="RmlC-like_jellyroll"/>
</dbReference>
<dbReference type="InterPro" id="IPR011051">
    <property type="entry name" value="RmlC_Cupin_sf"/>
</dbReference>
<evidence type="ECO:0000256" key="9">
    <source>
        <dbReference type="ARBA" id="ARBA00023180"/>
    </source>
</evidence>
<keyword evidence="11" id="KW-0479">Metal-binding</keyword>
<dbReference type="CDD" id="cd02241">
    <property type="entry name" value="cupin_OxOx"/>
    <property type="match status" value="1"/>
</dbReference>
<evidence type="ECO:0000256" key="10">
    <source>
        <dbReference type="ARBA" id="ARBA00023211"/>
    </source>
</evidence>
<dbReference type="SMART" id="SM00835">
    <property type="entry name" value="Cupin_1"/>
    <property type="match status" value="1"/>
</dbReference>
<evidence type="ECO:0000256" key="1">
    <source>
        <dbReference type="ARBA" id="ARBA00004271"/>
    </source>
</evidence>
<dbReference type="EMBL" id="JAAIUW010000010">
    <property type="protein sequence ID" value="KAF7811557.1"/>
    <property type="molecule type" value="Genomic_DNA"/>
</dbReference>
<dbReference type="GO" id="GO:0048046">
    <property type="term" value="C:apoplast"/>
    <property type="evidence" value="ECO:0007669"/>
    <property type="project" value="UniProtKB-SubCell"/>
</dbReference>
<keyword evidence="7" id="KW-0442">Lipid degradation</keyword>
<keyword evidence="15" id="KW-1185">Reference proteome</keyword>
<dbReference type="SUPFAM" id="SSF52266">
    <property type="entry name" value="SGNH hydrolase"/>
    <property type="match status" value="1"/>
</dbReference>
<keyword evidence="6" id="KW-0378">Hydrolase</keyword>